<protein>
    <submittedName>
        <fullName evidence="5">ABC transporter ATP-binding protein</fullName>
    </submittedName>
</protein>
<evidence type="ECO:0000256" key="2">
    <source>
        <dbReference type="ARBA" id="ARBA00022741"/>
    </source>
</evidence>
<evidence type="ECO:0000313" key="6">
    <source>
        <dbReference type="Proteomes" id="UP000721954"/>
    </source>
</evidence>
<dbReference type="SMART" id="SM00382">
    <property type="entry name" value="AAA"/>
    <property type="match status" value="1"/>
</dbReference>
<dbReference type="InterPro" id="IPR015854">
    <property type="entry name" value="ABC_transpr_LolD-like"/>
</dbReference>
<evidence type="ECO:0000313" key="5">
    <source>
        <dbReference type="EMBL" id="MBO8200362.1"/>
    </source>
</evidence>
<sequence>MLLPRGRFLAVMGRSGSGKSTMLNCAAGLDRPTEGTVTIGGTNVAALGERDRTRLRRDRVGFVFQELNLLPALSVRENVALPLLLAEEHGRNRTRERDPLRCADRALALVGLEERAEARPAQLSGGQRQRVAVARALVTAPAVVLADEPTGALDPVTAHEVLDLLRRTVTAHGPAVLMVTHDPAAAAAADRTVFLAAGRITATLEHPSPAEVLRELARW</sequence>
<proteinExistence type="predicted"/>
<organism evidence="5 6">
    <name type="scientific">Streptomyces smyrnaeus</name>
    <dbReference type="NCBI Taxonomy" id="1387713"/>
    <lineage>
        <taxon>Bacteria</taxon>
        <taxon>Bacillati</taxon>
        <taxon>Actinomycetota</taxon>
        <taxon>Actinomycetes</taxon>
        <taxon>Kitasatosporales</taxon>
        <taxon>Streptomycetaceae</taxon>
        <taxon>Streptomyces</taxon>
    </lineage>
</organism>
<dbReference type="InterPro" id="IPR017871">
    <property type="entry name" value="ABC_transporter-like_CS"/>
</dbReference>
<keyword evidence="6" id="KW-1185">Reference proteome</keyword>
<dbReference type="CDD" id="cd03255">
    <property type="entry name" value="ABC_MJ0796_LolCDE_FtsE"/>
    <property type="match status" value="1"/>
</dbReference>
<dbReference type="PROSITE" id="PS00211">
    <property type="entry name" value="ABC_TRANSPORTER_1"/>
    <property type="match status" value="1"/>
</dbReference>
<dbReference type="PROSITE" id="PS50893">
    <property type="entry name" value="ABC_TRANSPORTER_2"/>
    <property type="match status" value="1"/>
</dbReference>
<name>A0ABS3XZJ8_9ACTN</name>
<dbReference type="InterPro" id="IPR027417">
    <property type="entry name" value="P-loop_NTPase"/>
</dbReference>
<accession>A0ABS3XZJ8</accession>
<dbReference type="SUPFAM" id="SSF52540">
    <property type="entry name" value="P-loop containing nucleoside triphosphate hydrolases"/>
    <property type="match status" value="1"/>
</dbReference>
<dbReference type="InterPro" id="IPR003439">
    <property type="entry name" value="ABC_transporter-like_ATP-bd"/>
</dbReference>
<keyword evidence="1" id="KW-0813">Transport</keyword>
<dbReference type="GO" id="GO:0005524">
    <property type="term" value="F:ATP binding"/>
    <property type="evidence" value="ECO:0007669"/>
    <property type="project" value="UniProtKB-KW"/>
</dbReference>
<evidence type="ECO:0000259" key="4">
    <source>
        <dbReference type="PROSITE" id="PS50893"/>
    </source>
</evidence>
<dbReference type="InterPro" id="IPR017911">
    <property type="entry name" value="MacB-like_ATP-bd"/>
</dbReference>
<reference evidence="5 6" key="1">
    <citation type="submission" date="2021-02" db="EMBL/GenBank/DDBJ databases">
        <title>Streptomyces spirodelae sp. nov., isolated from duckweed.</title>
        <authorList>
            <person name="Saimee Y."/>
            <person name="Duangmal K."/>
        </authorList>
    </citation>
    <scope>NUCLEOTIDE SEQUENCE [LARGE SCALE GENOMIC DNA]</scope>
    <source>
        <strain evidence="5 6">DSM 42105</strain>
    </source>
</reference>
<gene>
    <name evidence="5" type="ORF">JW613_18930</name>
</gene>
<keyword evidence="2" id="KW-0547">Nucleotide-binding</keyword>
<evidence type="ECO:0000256" key="1">
    <source>
        <dbReference type="ARBA" id="ARBA00022448"/>
    </source>
</evidence>
<dbReference type="EMBL" id="JAFFZM010000011">
    <property type="protein sequence ID" value="MBO8200362.1"/>
    <property type="molecule type" value="Genomic_DNA"/>
</dbReference>
<keyword evidence="3 5" id="KW-0067">ATP-binding</keyword>
<evidence type="ECO:0000256" key="3">
    <source>
        <dbReference type="ARBA" id="ARBA00022840"/>
    </source>
</evidence>
<dbReference type="PANTHER" id="PTHR24220">
    <property type="entry name" value="IMPORT ATP-BINDING PROTEIN"/>
    <property type="match status" value="1"/>
</dbReference>
<dbReference type="Pfam" id="PF00005">
    <property type="entry name" value="ABC_tran"/>
    <property type="match status" value="1"/>
</dbReference>
<feature type="domain" description="ABC transporter" evidence="4">
    <location>
        <begin position="2"/>
        <end position="216"/>
    </location>
</feature>
<dbReference type="Gene3D" id="3.40.50.300">
    <property type="entry name" value="P-loop containing nucleotide triphosphate hydrolases"/>
    <property type="match status" value="1"/>
</dbReference>
<dbReference type="PANTHER" id="PTHR24220:SF685">
    <property type="entry name" value="ABC TRANSPORTER RELATED"/>
    <property type="match status" value="1"/>
</dbReference>
<dbReference type="InterPro" id="IPR003593">
    <property type="entry name" value="AAA+_ATPase"/>
</dbReference>
<comment type="caution">
    <text evidence="5">The sequence shown here is derived from an EMBL/GenBank/DDBJ whole genome shotgun (WGS) entry which is preliminary data.</text>
</comment>
<dbReference type="Proteomes" id="UP000721954">
    <property type="component" value="Unassembled WGS sequence"/>
</dbReference>